<dbReference type="InterPro" id="IPR007863">
    <property type="entry name" value="Peptidase_M16_C"/>
</dbReference>
<proteinExistence type="predicted"/>
<dbReference type="SUPFAM" id="SSF63411">
    <property type="entry name" value="LuxS/MPP-like metallohydrolase"/>
    <property type="match status" value="2"/>
</dbReference>
<organism evidence="3 4">
    <name type="scientific">Candidatus Synchoanobacter obligatus</name>
    <dbReference type="NCBI Taxonomy" id="2919597"/>
    <lineage>
        <taxon>Bacteria</taxon>
        <taxon>Pseudomonadati</taxon>
        <taxon>Pseudomonadota</taxon>
        <taxon>Gammaproteobacteria</taxon>
        <taxon>Candidatus Comchoanobacterales</taxon>
        <taxon>Candidatus Comchoanobacteraceae</taxon>
        <taxon>Candidatus Synchoanobacter</taxon>
    </lineage>
</organism>
<dbReference type="Pfam" id="PF00675">
    <property type="entry name" value="Peptidase_M16"/>
    <property type="match status" value="1"/>
</dbReference>
<dbReference type="RefSeq" id="WP_258569448.1">
    <property type="nucleotide sequence ID" value="NZ_JAKUDN010000002.1"/>
</dbReference>
<feature type="domain" description="Peptidase M16 N-terminal" evidence="1">
    <location>
        <begin position="45"/>
        <end position="118"/>
    </location>
</feature>
<reference evidence="3 4" key="1">
    <citation type="journal article" date="2022" name="Nat. Microbiol.">
        <title>The microbiome of a bacterivorous marine choanoflagellate contains a resource-demanding obligate bacterial associate.</title>
        <authorList>
            <person name="Needham D.M."/>
            <person name="Poirier C."/>
            <person name="Bachy C."/>
            <person name="George E.E."/>
            <person name="Wilken S."/>
            <person name="Yung C.C.M."/>
            <person name="Limardo A.J."/>
            <person name="Morando M."/>
            <person name="Sudek L."/>
            <person name="Malmstrom R.R."/>
            <person name="Keeling P.J."/>
            <person name="Santoro A.E."/>
            <person name="Worden A.Z."/>
        </authorList>
    </citation>
    <scope>NUCLEOTIDE SEQUENCE [LARGE SCALE GENOMIC DNA]</scope>
    <source>
        <strain evidence="3 4">Comchoano-2</strain>
    </source>
</reference>
<dbReference type="Pfam" id="PF05193">
    <property type="entry name" value="Peptidase_M16_C"/>
    <property type="match status" value="1"/>
</dbReference>
<evidence type="ECO:0000259" key="2">
    <source>
        <dbReference type="Pfam" id="PF05193"/>
    </source>
</evidence>
<dbReference type="PANTHER" id="PTHR11851:SF224">
    <property type="entry name" value="PROCESSING PROTEASE"/>
    <property type="match status" value="1"/>
</dbReference>
<feature type="domain" description="Peptidase M16 C-terminal" evidence="2">
    <location>
        <begin position="168"/>
        <end position="346"/>
    </location>
</feature>
<gene>
    <name evidence="3" type="ORF">MKS91_03445</name>
</gene>
<comment type="caution">
    <text evidence="3">The sequence shown here is derived from an EMBL/GenBank/DDBJ whole genome shotgun (WGS) entry which is preliminary data.</text>
</comment>
<evidence type="ECO:0000313" key="3">
    <source>
        <dbReference type="EMBL" id="MCP8352342.1"/>
    </source>
</evidence>
<dbReference type="Gene3D" id="3.30.830.10">
    <property type="entry name" value="Metalloenzyme, LuxS/M16 peptidase-like"/>
    <property type="match status" value="2"/>
</dbReference>
<dbReference type="Proteomes" id="UP001320768">
    <property type="component" value="Unassembled WGS sequence"/>
</dbReference>
<evidence type="ECO:0000259" key="1">
    <source>
        <dbReference type="Pfam" id="PF00675"/>
    </source>
</evidence>
<evidence type="ECO:0000313" key="4">
    <source>
        <dbReference type="Proteomes" id="UP001320768"/>
    </source>
</evidence>
<dbReference type="PANTHER" id="PTHR11851">
    <property type="entry name" value="METALLOPROTEASE"/>
    <property type="match status" value="1"/>
</dbReference>
<accession>A0ABT1L586</accession>
<dbReference type="InterPro" id="IPR011765">
    <property type="entry name" value="Pept_M16_N"/>
</dbReference>
<dbReference type="InterPro" id="IPR050361">
    <property type="entry name" value="MPP/UQCRC_Complex"/>
</dbReference>
<dbReference type="EMBL" id="JAKUDN010000002">
    <property type="protein sequence ID" value="MCP8352342.1"/>
    <property type="molecule type" value="Genomic_DNA"/>
</dbReference>
<name>A0ABT1L586_9GAMM</name>
<dbReference type="InterPro" id="IPR011249">
    <property type="entry name" value="Metalloenz_LuxS/M16"/>
</dbReference>
<keyword evidence="4" id="KW-1185">Reference proteome</keyword>
<sequence length="415" mass="46091">MKIESMHSGSMSYHVLNTAHEGFITGVCMVPSGIVHASYQKRLLPHLLAEMLGLGTKSKTEDAINTALESKGILLSISVSSHFMKVSFTCLKRDFATLVLLIAEQLQEPRFDKEAFDHLTSRFETYFESLKDDTSYLAAASLSQVLYPEGHMMRQAMPSEMLEVLKKMSLKDIQSYHAEYDPFMHAQWIVVGDVTLADVEKACDQLKTKQGQALAMARDTMLPLAVKAQKKTVKVKDKQSVDVRMGHIMALDEHHPDFLPLKLAIDALGGSFSARLMRTVRDEDGLTYNVGSAMEACVPGHHGHWFVYGSFSPALLDKGIASINKQLKLWVKEGVSQTELDERKNGMIGKYTVVGLSSASGLAMRMAQNMNQGYDLEHLYQLPEKIEAVTLDQVNQALKTYIDLDKLVTVCAGSI</sequence>
<protein>
    <submittedName>
        <fullName evidence="3">Insulinase family protein</fullName>
    </submittedName>
</protein>